<evidence type="ECO:0000313" key="2">
    <source>
        <dbReference type="Proteomes" id="UP000274131"/>
    </source>
</evidence>
<reference evidence="1 2" key="2">
    <citation type="submission" date="2018-10" db="EMBL/GenBank/DDBJ databases">
        <authorList>
            <consortium name="Pathogen Informatics"/>
        </authorList>
    </citation>
    <scope>NUCLEOTIDE SEQUENCE [LARGE SCALE GENOMIC DNA]</scope>
</reference>
<organism evidence="3">
    <name type="scientific">Enterobius vermicularis</name>
    <name type="common">Human pinworm</name>
    <dbReference type="NCBI Taxonomy" id="51028"/>
    <lineage>
        <taxon>Eukaryota</taxon>
        <taxon>Metazoa</taxon>
        <taxon>Ecdysozoa</taxon>
        <taxon>Nematoda</taxon>
        <taxon>Chromadorea</taxon>
        <taxon>Rhabditida</taxon>
        <taxon>Spirurina</taxon>
        <taxon>Oxyuridomorpha</taxon>
        <taxon>Oxyuroidea</taxon>
        <taxon>Oxyuridae</taxon>
        <taxon>Enterobius</taxon>
    </lineage>
</organism>
<dbReference type="Proteomes" id="UP000274131">
    <property type="component" value="Unassembled WGS sequence"/>
</dbReference>
<dbReference type="OrthoDB" id="5862255at2759"/>
<dbReference type="AlphaFoldDB" id="A0A0N4V7L7"/>
<name>A0A0N4V7L7_ENTVE</name>
<evidence type="ECO:0000313" key="1">
    <source>
        <dbReference type="EMBL" id="VDD91146.1"/>
    </source>
</evidence>
<dbReference type="STRING" id="51028.A0A0N4V7L7"/>
<protein>
    <submittedName>
        <fullName evidence="3">Secreted protein</fullName>
    </submittedName>
</protein>
<keyword evidence="2" id="KW-1185">Reference proteome</keyword>
<dbReference type="WBParaSite" id="EVEC_0000628601-mRNA-1">
    <property type="protein sequence ID" value="EVEC_0000628601-mRNA-1"/>
    <property type="gene ID" value="EVEC_0000628601"/>
</dbReference>
<proteinExistence type="predicted"/>
<gene>
    <name evidence="1" type="ORF">EVEC_LOCUS5897</name>
</gene>
<reference evidence="3" key="1">
    <citation type="submission" date="2017-02" db="UniProtKB">
        <authorList>
            <consortium name="WormBaseParasite"/>
        </authorList>
    </citation>
    <scope>IDENTIFICATION</scope>
</reference>
<accession>A0A0N4V7L7</accession>
<evidence type="ECO:0000313" key="3">
    <source>
        <dbReference type="WBParaSite" id="EVEC_0000628601-mRNA-1"/>
    </source>
</evidence>
<dbReference type="EMBL" id="UXUI01008305">
    <property type="protein sequence ID" value="VDD91146.1"/>
    <property type="molecule type" value="Genomic_DNA"/>
</dbReference>
<sequence>MIYYVALIVATTQRPTFAEQVVLDETRFSNPSSFDYSFYDDDDNVADSNDIYDELVPYLPGFNVHKNGVDIGYTRVPIVTRKAALWSTQTTRPSNSGTYRGWHTTPIPRYGTPANHPIYELNTIE</sequence>